<dbReference type="InterPro" id="IPR036188">
    <property type="entry name" value="FAD/NAD-bd_sf"/>
</dbReference>
<dbReference type="PANTHER" id="PTHR13847:SF279">
    <property type="entry name" value="FAD DEPENDENT OXIDOREDUCTASE DOMAIN-CONTAINING PROTEIN-RELATED"/>
    <property type="match status" value="1"/>
</dbReference>
<evidence type="ECO:0000259" key="1">
    <source>
        <dbReference type="Pfam" id="PF01266"/>
    </source>
</evidence>
<dbReference type="Gene3D" id="3.50.50.60">
    <property type="entry name" value="FAD/NAD(P)-binding domain"/>
    <property type="match status" value="1"/>
</dbReference>
<keyword evidence="3" id="KW-1185">Reference proteome</keyword>
<dbReference type="PANTHER" id="PTHR13847">
    <property type="entry name" value="SARCOSINE DEHYDROGENASE-RELATED"/>
    <property type="match status" value="1"/>
</dbReference>
<dbReference type="AlphaFoldDB" id="A0AAD4KD46"/>
<sequence>MSPSELPVADPVESFWTALPNRLDDFRSSELLPAECDVLIIGSGFAGVATAYHMFNSTGPQSSFRTVMLEARKLTSGATARNGGHIKPDTYMGATKMASVYGMKQVAALQKYETEQVYLVKQLVEKEGLDCDFHLTRACDVIMDPVVAEQKAREYHQLVKEGLVDTKDIAYTPKKDAERISGVKGAQCCFTFTAGHMWPRKMVHQMLEGLIQQGLQVHAHTPVLEISKSRDELGNWTVSTPRGAIKAKKLVVCTNAYTSSVLPQYKNKIIPVRGVCSRISSPKGSKMPHLPSTYSLHFDALQFDYLVPRTDGSIIVGGARAAFWHDRDSWWHNKNDNEQVKDSAKYFDSYMQRYFHGWEDSGAKLERIWTGIMGYSSDLVPHIGEVSGAPGQYICAGFSGHGMPHIFSASKGVARMVVEGVSFEQTGLPAVCKETQARLDSTVNHMEDTLKVVWERPREKL</sequence>
<dbReference type="EMBL" id="JAJTJA010000018">
    <property type="protein sequence ID" value="KAH8688656.1"/>
    <property type="molecule type" value="Genomic_DNA"/>
</dbReference>
<dbReference type="SUPFAM" id="SSF51905">
    <property type="entry name" value="FAD/NAD(P)-binding domain"/>
    <property type="match status" value="1"/>
</dbReference>
<reference evidence="2" key="1">
    <citation type="submission" date="2021-12" db="EMBL/GenBank/DDBJ databases">
        <title>Convergent genome expansion in fungi linked to evolution of root-endophyte symbiosis.</title>
        <authorList>
            <consortium name="DOE Joint Genome Institute"/>
            <person name="Ke Y.-H."/>
            <person name="Bonito G."/>
            <person name="Liao H.-L."/>
            <person name="Looney B."/>
            <person name="Rojas-Flechas A."/>
            <person name="Nash J."/>
            <person name="Hameed K."/>
            <person name="Schadt C."/>
            <person name="Martin F."/>
            <person name="Crous P.W."/>
            <person name="Miettinen O."/>
            <person name="Magnuson J.K."/>
            <person name="Labbe J."/>
            <person name="Jacobson D."/>
            <person name="Doktycz M.J."/>
            <person name="Veneault-Fourrey C."/>
            <person name="Kuo A."/>
            <person name="Mondo S."/>
            <person name="Calhoun S."/>
            <person name="Riley R."/>
            <person name="Ohm R."/>
            <person name="LaButti K."/>
            <person name="Andreopoulos B."/>
            <person name="Pangilinan J."/>
            <person name="Nolan M."/>
            <person name="Tritt A."/>
            <person name="Clum A."/>
            <person name="Lipzen A."/>
            <person name="Daum C."/>
            <person name="Barry K."/>
            <person name="Grigoriev I.V."/>
            <person name="Vilgalys R."/>
        </authorList>
    </citation>
    <scope>NUCLEOTIDE SEQUENCE</scope>
    <source>
        <strain evidence="2">PMI_201</strain>
    </source>
</reference>
<gene>
    <name evidence="2" type="ORF">BGW36DRAFT_309808</name>
</gene>
<proteinExistence type="predicted"/>
<evidence type="ECO:0000313" key="3">
    <source>
        <dbReference type="Proteomes" id="UP001201262"/>
    </source>
</evidence>
<dbReference type="GeneID" id="70242726"/>
<protein>
    <submittedName>
        <fullName evidence="2">FAD dependent oxidoreductase</fullName>
    </submittedName>
</protein>
<dbReference type="RefSeq" id="XP_046065142.1">
    <property type="nucleotide sequence ID" value="XM_046212439.1"/>
</dbReference>
<accession>A0AAD4KD46</accession>
<dbReference type="Pfam" id="PF01266">
    <property type="entry name" value="DAO"/>
    <property type="match status" value="1"/>
</dbReference>
<organism evidence="2 3">
    <name type="scientific">Talaromyces proteolyticus</name>
    <dbReference type="NCBI Taxonomy" id="1131652"/>
    <lineage>
        <taxon>Eukaryota</taxon>
        <taxon>Fungi</taxon>
        <taxon>Dikarya</taxon>
        <taxon>Ascomycota</taxon>
        <taxon>Pezizomycotina</taxon>
        <taxon>Eurotiomycetes</taxon>
        <taxon>Eurotiomycetidae</taxon>
        <taxon>Eurotiales</taxon>
        <taxon>Trichocomaceae</taxon>
        <taxon>Talaromyces</taxon>
        <taxon>Talaromyces sect. Bacilispori</taxon>
    </lineage>
</organism>
<dbReference type="Proteomes" id="UP001201262">
    <property type="component" value="Unassembled WGS sequence"/>
</dbReference>
<dbReference type="GO" id="GO:0005737">
    <property type="term" value="C:cytoplasm"/>
    <property type="evidence" value="ECO:0007669"/>
    <property type="project" value="TreeGrafter"/>
</dbReference>
<dbReference type="InterPro" id="IPR006076">
    <property type="entry name" value="FAD-dep_OxRdtase"/>
</dbReference>
<dbReference type="Gene3D" id="3.30.9.10">
    <property type="entry name" value="D-Amino Acid Oxidase, subunit A, domain 2"/>
    <property type="match status" value="1"/>
</dbReference>
<evidence type="ECO:0000313" key="2">
    <source>
        <dbReference type="EMBL" id="KAH8688656.1"/>
    </source>
</evidence>
<comment type="caution">
    <text evidence="2">The sequence shown here is derived from an EMBL/GenBank/DDBJ whole genome shotgun (WGS) entry which is preliminary data.</text>
</comment>
<feature type="domain" description="FAD dependent oxidoreductase" evidence="1">
    <location>
        <begin position="37"/>
        <end position="414"/>
    </location>
</feature>
<name>A0AAD4KD46_9EURO</name>